<feature type="region of interest" description="Disordered" evidence="1">
    <location>
        <begin position="64"/>
        <end position="83"/>
    </location>
</feature>
<dbReference type="AlphaFoldDB" id="A0A0M0LPF2"/>
<keyword evidence="3" id="KW-1185">Reference proteome</keyword>
<reference evidence="3" key="1">
    <citation type="journal article" date="2015" name="PLoS Genet.">
        <title>Genome Sequence and Transcriptome Analyses of Chrysochromulina tobin: Metabolic Tools for Enhanced Algal Fitness in the Prominent Order Prymnesiales (Haptophyceae).</title>
        <authorList>
            <person name="Hovde B.T."/>
            <person name="Deodato C.R."/>
            <person name="Hunsperger H.M."/>
            <person name="Ryken S.A."/>
            <person name="Yost W."/>
            <person name="Jha R.K."/>
            <person name="Patterson J."/>
            <person name="Monnat R.J. Jr."/>
            <person name="Barlow S.B."/>
            <person name="Starkenburg S.R."/>
            <person name="Cattolico R.A."/>
        </authorList>
    </citation>
    <scope>NUCLEOTIDE SEQUENCE</scope>
    <source>
        <strain evidence="3">CCMP291</strain>
    </source>
</reference>
<gene>
    <name evidence="2" type="ORF">Ctob_007717</name>
</gene>
<feature type="region of interest" description="Disordered" evidence="1">
    <location>
        <begin position="129"/>
        <end position="167"/>
    </location>
</feature>
<organism evidence="2 3">
    <name type="scientific">Chrysochromulina tobinii</name>
    <dbReference type="NCBI Taxonomy" id="1460289"/>
    <lineage>
        <taxon>Eukaryota</taxon>
        <taxon>Haptista</taxon>
        <taxon>Haptophyta</taxon>
        <taxon>Prymnesiophyceae</taxon>
        <taxon>Prymnesiales</taxon>
        <taxon>Chrysochromulinaceae</taxon>
        <taxon>Chrysochromulina</taxon>
    </lineage>
</organism>
<name>A0A0M0LPF2_9EUKA</name>
<dbReference type="Proteomes" id="UP000037460">
    <property type="component" value="Unassembled WGS sequence"/>
</dbReference>
<evidence type="ECO:0000313" key="2">
    <source>
        <dbReference type="EMBL" id="KOO52886.1"/>
    </source>
</evidence>
<evidence type="ECO:0000256" key="1">
    <source>
        <dbReference type="SAM" id="MobiDB-lite"/>
    </source>
</evidence>
<feature type="compositionally biased region" description="Gly residues" evidence="1">
    <location>
        <begin position="129"/>
        <end position="139"/>
    </location>
</feature>
<accession>A0A0M0LPF2</accession>
<dbReference type="EMBL" id="JWZX01000468">
    <property type="protein sequence ID" value="KOO52886.1"/>
    <property type="molecule type" value="Genomic_DNA"/>
</dbReference>
<sequence>MIGQRVLRSFPRVGSVLGRVHAVLPLGAADNDSVLFKVVHADGDSEELDADELKEAIEAYASGGSKGRALQQPPYANEQSAGGVQNRGITVGALGLPGLRAELISVESELGPNLRLADASWAAVTIGGAPSGGKGGSKGGAAKSAEAKSADATVEDSKGGGGKGGGGMGLRARWLKAVKDAKSPQELAPLLLQLEAIVYSLQLAPDLQEQRLYRTEDDKIGMPARRFLPTATEGDSVSFRAYDGKITGWLPAEGEDCALWHFEMEDGDDEELDLQETFPATLAARTADNAEPGAIGETPAAQHAAVRVGSASENRRLWSTGDARDRWHKAVHNARNSASLSVAIHALRVHNAAFSRMLAPGATRDKNIAELRFEVDSYYHPQAFEYVRKSKRKRARTK</sequence>
<comment type="caution">
    <text evidence="2">The sequence shown here is derived from an EMBL/GenBank/DDBJ whole genome shotgun (WGS) entry which is preliminary data.</text>
</comment>
<evidence type="ECO:0000313" key="3">
    <source>
        <dbReference type="Proteomes" id="UP000037460"/>
    </source>
</evidence>
<protein>
    <submittedName>
        <fullName evidence="2">Uncharacterized protein</fullName>
    </submittedName>
</protein>
<proteinExistence type="predicted"/>